<dbReference type="SUPFAM" id="SSF55874">
    <property type="entry name" value="ATPase domain of HSP90 chaperone/DNA topoisomerase II/histidine kinase"/>
    <property type="match status" value="1"/>
</dbReference>
<feature type="domain" description="CheW-like" evidence="11">
    <location>
        <begin position="445"/>
        <end position="596"/>
    </location>
</feature>
<dbReference type="Pfam" id="PF01584">
    <property type="entry name" value="CheW"/>
    <property type="match status" value="2"/>
</dbReference>
<accession>A0ABV6BZL6</accession>
<dbReference type="SMART" id="SM01231">
    <property type="entry name" value="H-kinase_dim"/>
    <property type="match status" value="1"/>
</dbReference>
<feature type="domain" description="CheW-like" evidence="11">
    <location>
        <begin position="625"/>
        <end position="756"/>
    </location>
</feature>
<dbReference type="RefSeq" id="WP_377787544.1">
    <property type="nucleotide sequence ID" value="NZ_JBHLYQ010000008.1"/>
</dbReference>
<evidence type="ECO:0000313" key="14">
    <source>
        <dbReference type="Proteomes" id="UP001589788"/>
    </source>
</evidence>
<dbReference type="InterPro" id="IPR005467">
    <property type="entry name" value="His_kinase_dom"/>
</dbReference>
<feature type="domain" description="HPt" evidence="12">
    <location>
        <begin position="2"/>
        <end position="106"/>
    </location>
</feature>
<dbReference type="PRINTS" id="PR00344">
    <property type="entry name" value="BCTRLSENSOR"/>
</dbReference>
<dbReference type="Gene3D" id="2.40.50.180">
    <property type="entry name" value="CheA-289, Domain 4"/>
    <property type="match status" value="1"/>
</dbReference>
<feature type="region of interest" description="Disordered" evidence="9">
    <location>
        <begin position="130"/>
        <end position="196"/>
    </location>
</feature>
<dbReference type="Gene3D" id="3.30.565.10">
    <property type="entry name" value="Histidine kinase-like ATPase, C-terminal domain"/>
    <property type="match status" value="1"/>
</dbReference>
<keyword evidence="7" id="KW-0902">Two-component regulatory system</keyword>
<dbReference type="SUPFAM" id="SSF47226">
    <property type="entry name" value="Histidine-containing phosphotransfer domain, HPT domain"/>
    <property type="match status" value="1"/>
</dbReference>
<comment type="catalytic activity">
    <reaction evidence="1">
        <text>ATP + protein L-histidine = ADP + protein N-phospho-L-histidine.</text>
        <dbReference type="EC" id="2.7.13.3"/>
    </reaction>
</comment>
<evidence type="ECO:0000256" key="2">
    <source>
        <dbReference type="ARBA" id="ARBA00004236"/>
    </source>
</evidence>
<evidence type="ECO:0000256" key="8">
    <source>
        <dbReference type="PROSITE-ProRule" id="PRU00110"/>
    </source>
</evidence>
<keyword evidence="14" id="KW-1185">Reference proteome</keyword>
<dbReference type="InterPro" id="IPR036061">
    <property type="entry name" value="CheW-like_dom_sf"/>
</dbReference>
<dbReference type="PROSITE" id="PS50851">
    <property type="entry name" value="CHEW"/>
    <property type="match status" value="2"/>
</dbReference>
<feature type="compositionally biased region" description="Low complexity" evidence="9">
    <location>
        <begin position="147"/>
        <end position="157"/>
    </location>
</feature>
<evidence type="ECO:0000256" key="5">
    <source>
        <dbReference type="ARBA" id="ARBA00022679"/>
    </source>
</evidence>
<dbReference type="Gene3D" id="1.10.287.560">
    <property type="entry name" value="Histidine kinase CheA-like, homodimeric domain"/>
    <property type="match status" value="1"/>
</dbReference>
<feature type="domain" description="Histidine kinase" evidence="10">
    <location>
        <begin position="203"/>
        <end position="443"/>
    </location>
</feature>
<dbReference type="PANTHER" id="PTHR43395">
    <property type="entry name" value="SENSOR HISTIDINE KINASE CHEA"/>
    <property type="match status" value="1"/>
</dbReference>
<dbReference type="InterPro" id="IPR003594">
    <property type="entry name" value="HATPase_dom"/>
</dbReference>
<evidence type="ECO:0000259" key="10">
    <source>
        <dbReference type="PROSITE" id="PS50109"/>
    </source>
</evidence>
<feature type="modified residue" description="Phosphohistidine" evidence="8">
    <location>
        <position position="49"/>
    </location>
</feature>
<dbReference type="InterPro" id="IPR036890">
    <property type="entry name" value="HATPase_C_sf"/>
</dbReference>
<sequence>MAEGEVDEVLAEFLAESLEGLDAIEQAFVVLEQRPKDEATLAAIFRTMHSLKGSSGFLGFPHLERLAHAAESLLAELRAGHLELTPEITTALLRTVDVTRQVLDVVERTGSDGDDDHTELVAELARLRGDTQGAAGPGQDPPPPLVPSAAPQASAPPQGGPAPVSPPVEAPTGATPVERAEESAGAPATGGPGAPGTIRVDVGLVDRLMTLVGELVLARNQVLQCSAKQQDRTLQETAQRLNLVTSELQAAVTKTRMQPIGRLYAPLPRVVRDLGLACGKRVELVLEGAETELDRTILEAVKDPLTHLVRNAVDHGLESPEDRRAAGKPEVGQLRVRAFHEGGTVTVEVADDGAGIDPAAVRARAQAAGLLSAEALAKMDDRQVLELIFLPGFSTAATVTTISGRGVGMDVVRSNVERIGGTVDLQSTPGLGTTVRVKLPLTLAIIPTLVVRLGQDRYLVPQVHVLELVQLDRARAAEVLERIDGVSLLRLRDRLVPLVDLAEVLGLPRRDLLRPAEGTGTEGTDSEEVASVVVLQSERVRFGLLVDDVVDTTEIVVKPLGRQVQHLRVFGGVTIMGDGRLALILDVLGIVARAGLSSGDEERLGGRADRQDELGPEEDRSGVPRATLLLLGAGTARAALPLQVVERLEELGERAVERAGGREVLAYRGGILPLVRLADVVTAGAPHGDETDLRIVVIRHRDQRFGLVCGEIQDIVEEALELEPLEDRPGVAGLGLVGGEVTEILDVAALAHLARQGTRGVPVGAGRP</sequence>
<comment type="subcellular location">
    <subcellularLocation>
        <location evidence="2">Cell membrane</location>
    </subcellularLocation>
</comment>
<protein>
    <recommendedName>
        <fullName evidence="3">histidine kinase</fullName>
        <ecNumber evidence="3">2.7.13.3</ecNumber>
    </recommendedName>
</protein>
<evidence type="ECO:0000256" key="9">
    <source>
        <dbReference type="SAM" id="MobiDB-lite"/>
    </source>
</evidence>
<evidence type="ECO:0000256" key="4">
    <source>
        <dbReference type="ARBA" id="ARBA00022553"/>
    </source>
</evidence>
<dbReference type="Pfam" id="PF02518">
    <property type="entry name" value="HATPase_c"/>
    <property type="match status" value="1"/>
</dbReference>
<dbReference type="InterPro" id="IPR051315">
    <property type="entry name" value="Bact_Chemotaxis_CheA"/>
</dbReference>
<feature type="region of interest" description="Disordered" evidence="9">
    <location>
        <begin position="600"/>
        <end position="621"/>
    </location>
</feature>
<dbReference type="SMART" id="SM00387">
    <property type="entry name" value="HATPase_c"/>
    <property type="match status" value="1"/>
</dbReference>
<keyword evidence="4 8" id="KW-0597">Phosphoprotein</keyword>
<dbReference type="SMART" id="SM00260">
    <property type="entry name" value="CheW"/>
    <property type="match status" value="2"/>
</dbReference>
<evidence type="ECO:0000313" key="13">
    <source>
        <dbReference type="EMBL" id="MFC0080875.1"/>
    </source>
</evidence>
<dbReference type="PANTHER" id="PTHR43395:SF1">
    <property type="entry name" value="CHEMOTAXIS PROTEIN CHEA"/>
    <property type="match status" value="1"/>
</dbReference>
<proteinExistence type="predicted"/>
<comment type="caution">
    <text evidence="13">The sequence shown here is derived from an EMBL/GenBank/DDBJ whole genome shotgun (WGS) entry which is preliminary data.</text>
</comment>
<dbReference type="SUPFAM" id="SSF47384">
    <property type="entry name" value="Homodimeric domain of signal transducing histidine kinase"/>
    <property type="match status" value="1"/>
</dbReference>
<evidence type="ECO:0000256" key="1">
    <source>
        <dbReference type="ARBA" id="ARBA00000085"/>
    </source>
</evidence>
<feature type="compositionally biased region" description="Pro residues" evidence="9">
    <location>
        <begin position="158"/>
        <end position="169"/>
    </location>
</feature>
<dbReference type="EC" id="2.7.13.3" evidence="3"/>
<name>A0ABV6BZL6_9ACTN</name>
<dbReference type="CDD" id="cd00088">
    <property type="entry name" value="HPT"/>
    <property type="match status" value="1"/>
</dbReference>
<dbReference type="InterPro" id="IPR004358">
    <property type="entry name" value="Sig_transdc_His_kin-like_C"/>
</dbReference>
<keyword evidence="5" id="KW-0808">Transferase</keyword>
<dbReference type="Proteomes" id="UP001589788">
    <property type="component" value="Unassembled WGS sequence"/>
</dbReference>
<gene>
    <name evidence="13" type="ORF">ACFFRE_01725</name>
</gene>
<dbReference type="SUPFAM" id="SSF50341">
    <property type="entry name" value="CheW-like"/>
    <property type="match status" value="2"/>
</dbReference>
<dbReference type="InterPro" id="IPR036097">
    <property type="entry name" value="HisK_dim/P_sf"/>
</dbReference>
<dbReference type="InterPro" id="IPR008207">
    <property type="entry name" value="Sig_transdc_His_kin_Hpt_dom"/>
</dbReference>
<dbReference type="InterPro" id="IPR037006">
    <property type="entry name" value="CheA-like_homodim_sf"/>
</dbReference>
<dbReference type="SMART" id="SM00073">
    <property type="entry name" value="HPT"/>
    <property type="match status" value="1"/>
</dbReference>
<evidence type="ECO:0000259" key="11">
    <source>
        <dbReference type="PROSITE" id="PS50851"/>
    </source>
</evidence>
<evidence type="ECO:0000256" key="6">
    <source>
        <dbReference type="ARBA" id="ARBA00022777"/>
    </source>
</evidence>
<evidence type="ECO:0000256" key="7">
    <source>
        <dbReference type="ARBA" id="ARBA00023012"/>
    </source>
</evidence>
<dbReference type="InterPro" id="IPR036641">
    <property type="entry name" value="HPT_dom_sf"/>
</dbReference>
<dbReference type="EMBL" id="JBHLYQ010000008">
    <property type="protein sequence ID" value="MFC0080875.1"/>
    <property type="molecule type" value="Genomic_DNA"/>
</dbReference>
<dbReference type="Gene3D" id="1.20.120.160">
    <property type="entry name" value="HPT domain"/>
    <property type="match status" value="1"/>
</dbReference>
<dbReference type="InterPro" id="IPR004105">
    <property type="entry name" value="CheA-like_dim"/>
</dbReference>
<dbReference type="Pfam" id="PF01627">
    <property type="entry name" value="Hpt"/>
    <property type="match status" value="1"/>
</dbReference>
<keyword evidence="6" id="KW-0418">Kinase</keyword>
<evidence type="ECO:0000259" key="12">
    <source>
        <dbReference type="PROSITE" id="PS50894"/>
    </source>
</evidence>
<dbReference type="InterPro" id="IPR002545">
    <property type="entry name" value="CheW-lke_dom"/>
</dbReference>
<evidence type="ECO:0000256" key="3">
    <source>
        <dbReference type="ARBA" id="ARBA00012438"/>
    </source>
</evidence>
<dbReference type="PROSITE" id="PS50109">
    <property type="entry name" value="HIS_KIN"/>
    <property type="match status" value="1"/>
</dbReference>
<dbReference type="Pfam" id="PF02895">
    <property type="entry name" value="H-kinase_dim"/>
    <property type="match status" value="1"/>
</dbReference>
<reference evidence="13 14" key="1">
    <citation type="submission" date="2024-09" db="EMBL/GenBank/DDBJ databases">
        <authorList>
            <person name="Sun Q."/>
            <person name="Mori K."/>
        </authorList>
    </citation>
    <scope>NUCLEOTIDE SEQUENCE [LARGE SCALE GENOMIC DNA]</scope>
    <source>
        <strain evidence="13 14">JCM 15389</strain>
    </source>
</reference>
<organism evidence="13 14">
    <name type="scientific">Aciditerrimonas ferrireducens</name>
    <dbReference type="NCBI Taxonomy" id="667306"/>
    <lineage>
        <taxon>Bacteria</taxon>
        <taxon>Bacillati</taxon>
        <taxon>Actinomycetota</taxon>
        <taxon>Acidimicrobiia</taxon>
        <taxon>Acidimicrobiales</taxon>
        <taxon>Acidimicrobiaceae</taxon>
        <taxon>Aciditerrimonas</taxon>
    </lineage>
</organism>
<dbReference type="Gene3D" id="2.30.30.40">
    <property type="entry name" value="SH3 Domains"/>
    <property type="match status" value="1"/>
</dbReference>
<dbReference type="PROSITE" id="PS50894">
    <property type="entry name" value="HPT"/>
    <property type="match status" value="1"/>
</dbReference>